<protein>
    <submittedName>
        <fullName evidence="1">Uncharacterized protein</fullName>
    </submittedName>
</protein>
<keyword evidence="2" id="KW-1185">Reference proteome</keyword>
<dbReference type="AlphaFoldDB" id="A0A6G1KGB0"/>
<sequence length="429" mass="49261">MELGRNLINSLPAELFIAILQDVFDQYANDRRPSWRYMKHALNDERTSTLLDKPPNAIFFNYVMGCCKYWYMTGLPILFQTAVLQYPQLSSYRPFNFDTKSLLHTKSLIVQATAVDFASHRGLHRALTHVQLNKILPLQLCTKLTSFSLVYTVHQSPTRWHHSLSASSVKVLLGSLPQSVVNLDLDIPGVGVLSPKMGPGGTLFYPRKPDESYHLCSTLGPMLTRLKSLRLRASFMCEDLFACIAHADGCRKRQSEHHVEKHVEKLDLPLETMILRLDPWNAAHGTVHCKQVSAIGAPTWQHRYPSRMRNELATELRKYVIGDTVLQHIKVCKVVEFKTVTVDAPISLDEFLGTVHEAESMSVLKPMPRNFLQEQCFSIWDVLLEAFQYRDYLRHCRTTSDFGGGNRTWETQEIDWDSKIDAEKTWRWI</sequence>
<dbReference type="Proteomes" id="UP000799428">
    <property type="component" value="Unassembled WGS sequence"/>
</dbReference>
<dbReference type="OrthoDB" id="4192220at2759"/>
<evidence type="ECO:0000313" key="1">
    <source>
        <dbReference type="EMBL" id="KAF2711864.1"/>
    </source>
</evidence>
<organism evidence="1 2">
    <name type="scientific">Pleomassaria siparia CBS 279.74</name>
    <dbReference type="NCBI Taxonomy" id="1314801"/>
    <lineage>
        <taxon>Eukaryota</taxon>
        <taxon>Fungi</taxon>
        <taxon>Dikarya</taxon>
        <taxon>Ascomycota</taxon>
        <taxon>Pezizomycotina</taxon>
        <taxon>Dothideomycetes</taxon>
        <taxon>Pleosporomycetidae</taxon>
        <taxon>Pleosporales</taxon>
        <taxon>Pleomassariaceae</taxon>
        <taxon>Pleomassaria</taxon>
    </lineage>
</organism>
<evidence type="ECO:0000313" key="2">
    <source>
        <dbReference type="Proteomes" id="UP000799428"/>
    </source>
</evidence>
<proteinExistence type="predicted"/>
<accession>A0A6G1KGB0</accession>
<name>A0A6G1KGB0_9PLEO</name>
<reference evidence="1" key="1">
    <citation type="journal article" date="2020" name="Stud. Mycol.">
        <title>101 Dothideomycetes genomes: a test case for predicting lifestyles and emergence of pathogens.</title>
        <authorList>
            <person name="Haridas S."/>
            <person name="Albert R."/>
            <person name="Binder M."/>
            <person name="Bloem J."/>
            <person name="Labutti K."/>
            <person name="Salamov A."/>
            <person name="Andreopoulos B."/>
            <person name="Baker S."/>
            <person name="Barry K."/>
            <person name="Bills G."/>
            <person name="Bluhm B."/>
            <person name="Cannon C."/>
            <person name="Castanera R."/>
            <person name="Culley D."/>
            <person name="Daum C."/>
            <person name="Ezra D."/>
            <person name="Gonzalez J."/>
            <person name="Henrissat B."/>
            <person name="Kuo A."/>
            <person name="Liang C."/>
            <person name="Lipzen A."/>
            <person name="Lutzoni F."/>
            <person name="Magnuson J."/>
            <person name="Mondo S."/>
            <person name="Nolan M."/>
            <person name="Ohm R."/>
            <person name="Pangilinan J."/>
            <person name="Park H.-J."/>
            <person name="Ramirez L."/>
            <person name="Alfaro M."/>
            <person name="Sun H."/>
            <person name="Tritt A."/>
            <person name="Yoshinaga Y."/>
            <person name="Zwiers L.-H."/>
            <person name="Turgeon B."/>
            <person name="Goodwin S."/>
            <person name="Spatafora J."/>
            <person name="Crous P."/>
            <person name="Grigoriev I."/>
        </authorList>
    </citation>
    <scope>NUCLEOTIDE SEQUENCE</scope>
    <source>
        <strain evidence="1">CBS 279.74</strain>
    </source>
</reference>
<dbReference type="EMBL" id="MU005767">
    <property type="protein sequence ID" value="KAF2711864.1"/>
    <property type="molecule type" value="Genomic_DNA"/>
</dbReference>
<gene>
    <name evidence="1" type="ORF">K504DRAFT_500502</name>
</gene>